<proteinExistence type="predicted"/>
<name>A0A1E3XGP1_9BACT</name>
<evidence type="ECO:0000313" key="1">
    <source>
        <dbReference type="EMBL" id="ODS34772.1"/>
    </source>
</evidence>
<dbReference type="Proteomes" id="UP000094056">
    <property type="component" value="Unassembled WGS sequence"/>
</dbReference>
<dbReference type="EMBL" id="MAYW01000001">
    <property type="protein sequence ID" value="ODS34772.1"/>
    <property type="molecule type" value="Genomic_DNA"/>
</dbReference>
<organism evidence="1 2">
    <name type="scientific">Candidatus Scalindua rubra</name>
    <dbReference type="NCBI Taxonomy" id="1872076"/>
    <lineage>
        <taxon>Bacteria</taxon>
        <taxon>Pseudomonadati</taxon>
        <taxon>Planctomycetota</taxon>
        <taxon>Candidatus Brocadiia</taxon>
        <taxon>Candidatus Brocadiales</taxon>
        <taxon>Candidatus Scalinduaceae</taxon>
        <taxon>Candidatus Scalindua</taxon>
    </lineage>
</organism>
<dbReference type="AlphaFoldDB" id="A0A1E3XGP1"/>
<evidence type="ECO:0000313" key="2">
    <source>
        <dbReference type="Proteomes" id="UP000094056"/>
    </source>
</evidence>
<gene>
    <name evidence="1" type="ORF">SCARUB_00032</name>
</gene>
<comment type="caution">
    <text evidence="1">The sequence shown here is derived from an EMBL/GenBank/DDBJ whole genome shotgun (WGS) entry which is preliminary data.</text>
</comment>
<sequence length="95" mass="11214">MSSLLNMVEKELKIPKKQLIEEGVKYFLEVELRNLSIEIKKNSSRYGVNSFNELWEKLESGELTESECFDDLSRLEYLELEKEKVVKLLEKTKRG</sequence>
<reference evidence="1 2" key="1">
    <citation type="submission" date="2016-07" db="EMBL/GenBank/DDBJ databases">
        <title>Draft genome of Scalindua rubra, obtained from a brine-seawater interface in the Red Sea, sheds light on salt adaptation in anammox bacteria.</title>
        <authorList>
            <person name="Speth D.R."/>
            <person name="Lagkouvardos I."/>
            <person name="Wang Y."/>
            <person name="Qian P.-Y."/>
            <person name="Dutilh B.E."/>
            <person name="Jetten M.S."/>
        </authorList>
    </citation>
    <scope>NUCLEOTIDE SEQUENCE [LARGE SCALE GENOMIC DNA]</scope>
    <source>
        <strain evidence="1">BSI-1</strain>
    </source>
</reference>
<accession>A0A1E3XGP1</accession>
<protein>
    <submittedName>
        <fullName evidence="1">Uncharacterized protein</fullName>
    </submittedName>
</protein>